<dbReference type="PANTHER" id="PTHR30565:SF9">
    <property type="entry name" value="PROTEIN YCIF"/>
    <property type="match status" value="1"/>
</dbReference>
<dbReference type="OrthoDB" id="9795056at2"/>
<dbReference type="eggNOG" id="COG3685">
    <property type="taxonomic scope" value="Bacteria"/>
</dbReference>
<dbReference type="InterPro" id="IPR010287">
    <property type="entry name" value="DUF892_YciF-like"/>
</dbReference>
<dbReference type="Pfam" id="PF05974">
    <property type="entry name" value="DUF892"/>
    <property type="match status" value="1"/>
</dbReference>
<keyword evidence="2" id="KW-1185">Reference proteome</keyword>
<accession>A0A098L884</accession>
<gene>
    <name evidence="1" type="ORF">MYP_66</name>
</gene>
<comment type="caution">
    <text evidence="1">The sequence shown here is derived from an EMBL/GenBank/DDBJ whole genome shotgun (WGS) entry which is preliminary data.</text>
</comment>
<name>A0A098L884_9BACT</name>
<protein>
    <submittedName>
        <fullName evidence="1">Uncharacterized protein</fullName>
    </submittedName>
</protein>
<reference evidence="1 2" key="1">
    <citation type="submission" date="2014-09" db="EMBL/GenBank/DDBJ databases">
        <title>Sporocytophaga myxococcoides PG-01 genome sequencing.</title>
        <authorList>
            <person name="Liu L."/>
            <person name="Gao P.J."/>
            <person name="Chen G.J."/>
            <person name="Wang L.S."/>
        </authorList>
    </citation>
    <scope>NUCLEOTIDE SEQUENCE [LARGE SCALE GENOMIC DNA]</scope>
    <source>
        <strain evidence="1 2">PG-01</strain>
    </source>
</reference>
<dbReference type="AlphaFoldDB" id="A0A098L884"/>
<evidence type="ECO:0000313" key="1">
    <source>
        <dbReference type="EMBL" id="GAL82840.1"/>
    </source>
</evidence>
<dbReference type="RefSeq" id="WP_045456937.1">
    <property type="nucleotide sequence ID" value="NZ_BBLT01000001.1"/>
</dbReference>
<dbReference type="STRING" id="153721.MYP_66"/>
<dbReference type="InterPro" id="IPR012347">
    <property type="entry name" value="Ferritin-like"/>
</dbReference>
<dbReference type="InterPro" id="IPR047114">
    <property type="entry name" value="YciF"/>
</dbReference>
<organism evidence="1 2">
    <name type="scientific">Sporocytophaga myxococcoides</name>
    <dbReference type="NCBI Taxonomy" id="153721"/>
    <lineage>
        <taxon>Bacteria</taxon>
        <taxon>Pseudomonadati</taxon>
        <taxon>Bacteroidota</taxon>
        <taxon>Cytophagia</taxon>
        <taxon>Cytophagales</taxon>
        <taxon>Cytophagaceae</taxon>
        <taxon>Sporocytophaga</taxon>
    </lineage>
</organism>
<dbReference type="Proteomes" id="UP000030185">
    <property type="component" value="Unassembled WGS sequence"/>
</dbReference>
<sequence>MKVRSFDDLYIDLFRDLYSAETQLAEALPEIIDCSSNPDLKKAFEKSLKTTLKDKERLEMIAKEIDVDPLGQTCPVMGGLLSEIKEYFKDIEDDNVMDAALIVGLQKARHYEIASYGTVATFAHILDYGNIGNVFHEIKDEKQEDDAELTNLAKGMINQKALLHY</sequence>
<dbReference type="Gene3D" id="1.20.1260.10">
    <property type="match status" value="1"/>
</dbReference>
<proteinExistence type="predicted"/>
<dbReference type="PANTHER" id="PTHR30565">
    <property type="entry name" value="PROTEIN YCIF"/>
    <property type="match status" value="1"/>
</dbReference>
<dbReference type="SUPFAM" id="SSF47240">
    <property type="entry name" value="Ferritin-like"/>
    <property type="match status" value="1"/>
</dbReference>
<evidence type="ECO:0000313" key="2">
    <source>
        <dbReference type="Proteomes" id="UP000030185"/>
    </source>
</evidence>
<dbReference type="EMBL" id="BBLT01000001">
    <property type="protein sequence ID" value="GAL82840.1"/>
    <property type="molecule type" value="Genomic_DNA"/>
</dbReference>
<dbReference type="InterPro" id="IPR009078">
    <property type="entry name" value="Ferritin-like_SF"/>
</dbReference>